<reference evidence="1" key="1">
    <citation type="submission" date="2024-02" db="EMBL/GenBank/DDBJ databases">
        <title>Metagenome Assembled Genome of Zalaria obscura JY119.</title>
        <authorList>
            <person name="Vighnesh L."/>
            <person name="Jagadeeshwari U."/>
            <person name="Venkata Ramana C."/>
            <person name="Sasikala C."/>
        </authorList>
    </citation>
    <scope>NUCLEOTIDE SEQUENCE</scope>
    <source>
        <strain evidence="1">JY119</strain>
    </source>
</reference>
<comment type="caution">
    <text evidence="1">The sequence shown here is derived from an EMBL/GenBank/DDBJ whole genome shotgun (WGS) entry which is preliminary data.</text>
</comment>
<evidence type="ECO:0000313" key="2">
    <source>
        <dbReference type="Proteomes" id="UP001320706"/>
    </source>
</evidence>
<name>A0ACC3SI19_9PEZI</name>
<evidence type="ECO:0000313" key="1">
    <source>
        <dbReference type="EMBL" id="KAK8215157.1"/>
    </source>
</evidence>
<sequence length="249" mass="26517">MCIPCVPRQADAGANDVRGCQRELTPHPQSGVQRWGHGACHAWSSQLPQLTSQPPDCTVPLLCLVRRLIQHYLHIYVPATITKLSCCRLSSQSSCSCRQLNARRVPRVLLCSIPGASNQSPFTTMVELRKRKTPPPAPAPVAKKERKSKAKKATDEATDASVPAPEPTAVPAAEEAPTTAADAEPTSSGPPKAGDSITLDGFGGDIETNDGEKTSLKALVEKSEAGVVLFTYPKASTPGCRSSIHFICI</sequence>
<keyword evidence="2" id="KW-1185">Reference proteome</keyword>
<protein>
    <submittedName>
        <fullName evidence="1">Uncharacterized protein</fullName>
    </submittedName>
</protein>
<dbReference type="Proteomes" id="UP001320706">
    <property type="component" value="Unassembled WGS sequence"/>
</dbReference>
<gene>
    <name evidence="1" type="ORF">M8818_002167</name>
</gene>
<proteinExistence type="predicted"/>
<dbReference type="EMBL" id="JAMKPW020000009">
    <property type="protein sequence ID" value="KAK8215157.1"/>
    <property type="molecule type" value="Genomic_DNA"/>
</dbReference>
<organism evidence="1 2">
    <name type="scientific">Zalaria obscura</name>
    <dbReference type="NCBI Taxonomy" id="2024903"/>
    <lineage>
        <taxon>Eukaryota</taxon>
        <taxon>Fungi</taxon>
        <taxon>Dikarya</taxon>
        <taxon>Ascomycota</taxon>
        <taxon>Pezizomycotina</taxon>
        <taxon>Dothideomycetes</taxon>
        <taxon>Dothideomycetidae</taxon>
        <taxon>Dothideales</taxon>
        <taxon>Zalariaceae</taxon>
        <taxon>Zalaria</taxon>
    </lineage>
</organism>
<accession>A0ACC3SI19</accession>